<evidence type="ECO:0000313" key="9">
    <source>
        <dbReference type="EMBL" id="KAK9509540.1"/>
    </source>
</evidence>
<accession>A0AAW1DHK8</accession>
<reference evidence="9 10" key="1">
    <citation type="submission" date="2022-12" db="EMBL/GenBank/DDBJ databases">
        <title>Chromosome-level genome assembly of true bugs.</title>
        <authorList>
            <person name="Ma L."/>
            <person name="Li H."/>
        </authorList>
    </citation>
    <scope>NUCLEOTIDE SEQUENCE [LARGE SCALE GENOMIC DNA]</scope>
    <source>
        <strain evidence="9">Lab_2022b</strain>
    </source>
</reference>
<proteinExistence type="predicted"/>
<keyword evidence="5 8" id="KW-0472">Membrane</keyword>
<evidence type="ECO:0000313" key="10">
    <source>
        <dbReference type="Proteomes" id="UP001461498"/>
    </source>
</evidence>
<evidence type="ECO:0000256" key="6">
    <source>
        <dbReference type="ARBA" id="ARBA00023170"/>
    </source>
</evidence>
<name>A0AAW1DHK8_9HEMI</name>
<keyword evidence="2" id="KW-1003">Cell membrane</keyword>
<evidence type="ECO:0000256" key="8">
    <source>
        <dbReference type="SAM" id="Phobius"/>
    </source>
</evidence>
<protein>
    <submittedName>
        <fullName evidence="9">Uncharacterized protein</fullName>
    </submittedName>
</protein>
<keyword evidence="4 8" id="KW-1133">Transmembrane helix</keyword>
<evidence type="ECO:0000256" key="7">
    <source>
        <dbReference type="ARBA" id="ARBA00023180"/>
    </source>
</evidence>
<feature type="transmembrane region" description="Helical" evidence="8">
    <location>
        <begin position="89"/>
        <end position="109"/>
    </location>
</feature>
<dbReference type="SUPFAM" id="SSF53850">
    <property type="entry name" value="Periplasmic binding protein-like II"/>
    <property type="match status" value="1"/>
</dbReference>
<dbReference type="Proteomes" id="UP001461498">
    <property type="component" value="Unassembled WGS sequence"/>
</dbReference>
<keyword evidence="10" id="KW-1185">Reference proteome</keyword>
<keyword evidence="7" id="KW-0325">Glycoprotein</keyword>
<comment type="caution">
    <text evidence="9">The sequence shown here is derived from an EMBL/GenBank/DDBJ whole genome shotgun (WGS) entry which is preliminary data.</text>
</comment>
<evidence type="ECO:0000256" key="1">
    <source>
        <dbReference type="ARBA" id="ARBA00004651"/>
    </source>
</evidence>
<keyword evidence="3 8" id="KW-0812">Transmembrane</keyword>
<gene>
    <name evidence="9" type="ORF">O3M35_006837</name>
</gene>
<dbReference type="PANTHER" id="PTHR42643">
    <property type="entry name" value="IONOTROPIC RECEPTOR 20A-RELATED"/>
    <property type="match status" value="1"/>
</dbReference>
<evidence type="ECO:0000256" key="3">
    <source>
        <dbReference type="ARBA" id="ARBA00022692"/>
    </source>
</evidence>
<dbReference type="PANTHER" id="PTHR42643:SF24">
    <property type="entry name" value="IONOTROPIC RECEPTOR 60A"/>
    <property type="match status" value="1"/>
</dbReference>
<sequence length="126" mass="14773">MKQEFIKTNRCDFSLGEEEFLPEQLAMALPLNSPYLKIFNSRIYEMHKVGLIKKWLVDYLPKRDICSDGKLNGESDTHTVNMDDMQGSFFLLFLGITLGILFIIGEFLYKKWRTTQEKRVVQPFIT</sequence>
<keyword evidence="6" id="KW-0675">Receptor</keyword>
<dbReference type="InterPro" id="IPR052192">
    <property type="entry name" value="Insect_Ionotropic_Sensory_Rcpt"/>
</dbReference>
<dbReference type="AlphaFoldDB" id="A0AAW1DHK8"/>
<evidence type="ECO:0000256" key="5">
    <source>
        <dbReference type="ARBA" id="ARBA00023136"/>
    </source>
</evidence>
<dbReference type="GO" id="GO:0005886">
    <property type="term" value="C:plasma membrane"/>
    <property type="evidence" value="ECO:0007669"/>
    <property type="project" value="UniProtKB-SubCell"/>
</dbReference>
<evidence type="ECO:0000256" key="2">
    <source>
        <dbReference type="ARBA" id="ARBA00022475"/>
    </source>
</evidence>
<dbReference type="EMBL" id="JAPXFL010000003">
    <property type="protein sequence ID" value="KAK9509540.1"/>
    <property type="molecule type" value="Genomic_DNA"/>
</dbReference>
<organism evidence="9 10">
    <name type="scientific">Rhynocoris fuscipes</name>
    <dbReference type="NCBI Taxonomy" id="488301"/>
    <lineage>
        <taxon>Eukaryota</taxon>
        <taxon>Metazoa</taxon>
        <taxon>Ecdysozoa</taxon>
        <taxon>Arthropoda</taxon>
        <taxon>Hexapoda</taxon>
        <taxon>Insecta</taxon>
        <taxon>Pterygota</taxon>
        <taxon>Neoptera</taxon>
        <taxon>Paraneoptera</taxon>
        <taxon>Hemiptera</taxon>
        <taxon>Heteroptera</taxon>
        <taxon>Panheteroptera</taxon>
        <taxon>Cimicomorpha</taxon>
        <taxon>Reduviidae</taxon>
        <taxon>Harpactorinae</taxon>
        <taxon>Harpactorini</taxon>
        <taxon>Rhynocoris</taxon>
    </lineage>
</organism>
<comment type="subcellular location">
    <subcellularLocation>
        <location evidence="1">Cell membrane</location>
        <topology evidence="1">Multi-pass membrane protein</topology>
    </subcellularLocation>
</comment>
<evidence type="ECO:0000256" key="4">
    <source>
        <dbReference type="ARBA" id="ARBA00022989"/>
    </source>
</evidence>